<evidence type="ECO:0000256" key="1">
    <source>
        <dbReference type="SAM" id="MobiDB-lite"/>
    </source>
</evidence>
<evidence type="ECO:0000313" key="3">
    <source>
        <dbReference type="Proteomes" id="UP000265100"/>
    </source>
</evidence>
<feature type="region of interest" description="Disordered" evidence="1">
    <location>
        <begin position="1"/>
        <end position="24"/>
    </location>
</feature>
<dbReference type="Ensembl" id="ENSACLT00000021155.2">
    <property type="protein sequence ID" value="ENSACLP00000020678.2"/>
    <property type="gene ID" value="ENSACLG00000014061.2"/>
</dbReference>
<dbReference type="OMA" id="SSAWKFN"/>
<dbReference type="GeneTree" id="ENSGT00690000103873"/>
<evidence type="ECO:0000313" key="2">
    <source>
        <dbReference type="Ensembl" id="ENSACLP00000020678.2"/>
    </source>
</evidence>
<reference evidence="3" key="2">
    <citation type="submission" date="2023-03" db="EMBL/GenBank/DDBJ databases">
        <authorList>
            <consortium name="Wellcome Sanger Institute Data Sharing"/>
        </authorList>
    </citation>
    <scope>NUCLEOTIDE SEQUENCE [LARGE SCALE GENOMIC DNA]</scope>
</reference>
<name>A0A3P8PUK8_ASTCA</name>
<protein>
    <submittedName>
        <fullName evidence="2">Uncharacterized protein</fullName>
    </submittedName>
</protein>
<reference evidence="2" key="4">
    <citation type="submission" date="2025-09" db="UniProtKB">
        <authorList>
            <consortium name="Ensembl"/>
        </authorList>
    </citation>
    <scope>IDENTIFICATION</scope>
</reference>
<reference evidence="2 3" key="1">
    <citation type="submission" date="2018-05" db="EMBL/GenBank/DDBJ databases">
        <authorList>
            <person name="Datahose"/>
        </authorList>
    </citation>
    <scope>NUCLEOTIDE SEQUENCE</scope>
</reference>
<feature type="compositionally biased region" description="Polar residues" evidence="1">
    <location>
        <begin position="8"/>
        <end position="24"/>
    </location>
</feature>
<reference evidence="2" key="3">
    <citation type="submission" date="2025-08" db="UniProtKB">
        <authorList>
            <consortium name="Ensembl"/>
        </authorList>
    </citation>
    <scope>IDENTIFICATION</scope>
</reference>
<sequence length="123" mass="13667">MKPVYEQQRGNSGSSAKRQTAEITESKQGLTDLYNSPVYKAEWMVRPHTGVRAVTLADGAQWLIHKGQDYGISSDTVVTSARHMSSAWKFNGRKKVAAFVKRGGQTYNALFNCHVASITMMLQ</sequence>
<proteinExistence type="predicted"/>
<dbReference type="Proteomes" id="UP000265100">
    <property type="component" value="Chromosome 11"/>
</dbReference>
<dbReference type="AlphaFoldDB" id="A0A3P8PUK8"/>
<keyword evidence="3" id="KW-1185">Reference proteome</keyword>
<dbReference type="Bgee" id="ENSACLG00000014061">
    <property type="expression patterns" value="Expressed in liver"/>
</dbReference>
<organism evidence="2 3">
    <name type="scientific">Astatotilapia calliptera</name>
    <name type="common">Eastern happy</name>
    <name type="synonym">Chromis callipterus</name>
    <dbReference type="NCBI Taxonomy" id="8154"/>
    <lineage>
        <taxon>Eukaryota</taxon>
        <taxon>Metazoa</taxon>
        <taxon>Chordata</taxon>
        <taxon>Craniata</taxon>
        <taxon>Vertebrata</taxon>
        <taxon>Euteleostomi</taxon>
        <taxon>Actinopterygii</taxon>
        <taxon>Neopterygii</taxon>
        <taxon>Teleostei</taxon>
        <taxon>Neoteleostei</taxon>
        <taxon>Acanthomorphata</taxon>
        <taxon>Ovalentaria</taxon>
        <taxon>Cichlomorphae</taxon>
        <taxon>Cichliformes</taxon>
        <taxon>Cichlidae</taxon>
        <taxon>African cichlids</taxon>
        <taxon>Pseudocrenilabrinae</taxon>
        <taxon>Haplochromini</taxon>
        <taxon>Astatotilapia</taxon>
    </lineage>
</organism>
<accession>A0A3P8PUK8</accession>